<evidence type="ECO:0000313" key="2">
    <source>
        <dbReference type="Proteomes" id="UP000004994"/>
    </source>
</evidence>
<dbReference type="EnsemblPlants" id="Solyc01g016893.1.1">
    <property type="protein sequence ID" value="Solyc01g016893.1.1"/>
    <property type="gene ID" value="Solyc01g016893.1"/>
</dbReference>
<keyword evidence="2" id="KW-1185">Reference proteome</keyword>
<evidence type="ECO:0000313" key="1">
    <source>
        <dbReference type="EnsemblPlants" id="Solyc01g016893.1.1"/>
    </source>
</evidence>
<reference evidence="1" key="1">
    <citation type="journal article" date="2012" name="Nature">
        <title>The tomato genome sequence provides insights into fleshy fruit evolution.</title>
        <authorList>
            <consortium name="Tomato Genome Consortium"/>
        </authorList>
    </citation>
    <scope>NUCLEOTIDE SEQUENCE [LARGE SCALE GENOMIC DNA]</scope>
    <source>
        <strain evidence="1">cv. Heinz 1706</strain>
    </source>
</reference>
<proteinExistence type="predicted"/>
<dbReference type="Proteomes" id="UP000004994">
    <property type="component" value="Chromosome 1"/>
</dbReference>
<reference evidence="1" key="2">
    <citation type="submission" date="2019-01" db="UniProtKB">
        <authorList>
            <consortium name="EnsemblPlants"/>
        </authorList>
    </citation>
    <scope>IDENTIFICATION</scope>
    <source>
        <strain evidence="1">cv. Heinz 1706</strain>
    </source>
</reference>
<name>A0A3Q7EV38_SOLLC</name>
<dbReference type="PANTHER" id="PTHR11439:SF455">
    <property type="entry name" value="RLK (RECEPTOR-LIKE PROTEIN KINASE) 8, PUTATIVE-RELATED"/>
    <property type="match status" value="1"/>
</dbReference>
<organism evidence="1">
    <name type="scientific">Solanum lycopersicum</name>
    <name type="common">Tomato</name>
    <name type="synonym">Lycopersicon esculentum</name>
    <dbReference type="NCBI Taxonomy" id="4081"/>
    <lineage>
        <taxon>Eukaryota</taxon>
        <taxon>Viridiplantae</taxon>
        <taxon>Streptophyta</taxon>
        <taxon>Embryophyta</taxon>
        <taxon>Tracheophyta</taxon>
        <taxon>Spermatophyta</taxon>
        <taxon>Magnoliopsida</taxon>
        <taxon>eudicotyledons</taxon>
        <taxon>Gunneridae</taxon>
        <taxon>Pentapetalae</taxon>
        <taxon>asterids</taxon>
        <taxon>lamiids</taxon>
        <taxon>Solanales</taxon>
        <taxon>Solanaceae</taxon>
        <taxon>Solanoideae</taxon>
        <taxon>Solaneae</taxon>
        <taxon>Solanum</taxon>
        <taxon>Solanum subgen. Lycopersicon</taxon>
    </lineage>
</organism>
<dbReference type="InParanoid" id="A0A3Q7EV38"/>
<accession>A0A3Q7EV38</accession>
<protein>
    <recommendedName>
        <fullName evidence="3">Reverse transcriptase Ty1/copia-type domain-containing protein</fullName>
    </recommendedName>
</protein>
<dbReference type="PANTHER" id="PTHR11439">
    <property type="entry name" value="GAG-POL-RELATED RETROTRANSPOSON"/>
    <property type="match status" value="1"/>
</dbReference>
<dbReference type="AlphaFoldDB" id="A0A3Q7EV38"/>
<dbReference type="Gramene" id="Solyc01g016893.1.1">
    <property type="protein sequence ID" value="Solyc01g016893.1.1"/>
    <property type="gene ID" value="Solyc01g016893.1"/>
</dbReference>
<evidence type="ECO:0008006" key="3">
    <source>
        <dbReference type="Google" id="ProtNLM"/>
    </source>
</evidence>
<sequence>SLESRHEEITFDALYGLLLNEERQFKRDDTLTVIAPMAHYTQSSFSTTRGRGRRRAAEVVGVPPVTSPIHLKIVGLITMHIPILQHPKLYICVQLFVITVKVKVILHVGTTHHLKADLEILGIHFAYQGLEEVTICNGSKIPISHIVPTPTSNQPAPSPSIESLANTKALSYVDPIPGNIHATDHPSLEDISHGVALISPCIVAENPHFSNTSHSADFGNTSVDALINNLKTDFVVIDLRKLSYFLGIQVNLKPKGLHLSQGKYVTSCANGSCGPVSTLSSYSSKLSNIVGCPFNDQTLYRSTVGSLQYLTFTRPGIAYAVNKVSQYMHCSMDSHWVVVKRILCYVRATKIHGLFFFMGNPPYFMVIVIHIGDVMLIIASLQIDSLFLLVLI</sequence>
<dbReference type="STRING" id="4081.A0A3Q7EV38"/>